<dbReference type="InterPro" id="IPR020850">
    <property type="entry name" value="GED_dom"/>
</dbReference>
<organism evidence="6 7">
    <name type="scientific">Ramalina farinacea</name>
    <dbReference type="NCBI Taxonomy" id="258253"/>
    <lineage>
        <taxon>Eukaryota</taxon>
        <taxon>Fungi</taxon>
        <taxon>Dikarya</taxon>
        <taxon>Ascomycota</taxon>
        <taxon>Pezizomycotina</taxon>
        <taxon>Lecanoromycetes</taxon>
        <taxon>OSLEUM clade</taxon>
        <taxon>Lecanoromycetidae</taxon>
        <taxon>Lecanorales</taxon>
        <taxon>Lecanorineae</taxon>
        <taxon>Ramalinaceae</taxon>
        <taxon>Ramalina</taxon>
    </lineage>
</organism>
<dbReference type="PANTHER" id="PTHR11566">
    <property type="entry name" value="DYNAMIN"/>
    <property type="match status" value="1"/>
</dbReference>
<feature type="compositionally biased region" description="Basic residues" evidence="3">
    <location>
        <begin position="792"/>
        <end position="805"/>
    </location>
</feature>
<dbReference type="GO" id="GO:0005739">
    <property type="term" value="C:mitochondrion"/>
    <property type="evidence" value="ECO:0007669"/>
    <property type="project" value="TreeGrafter"/>
</dbReference>
<dbReference type="FunFam" id="3.40.50.300:FF:001425">
    <property type="entry name" value="Dynamin GTPase, putative"/>
    <property type="match status" value="1"/>
</dbReference>
<gene>
    <name evidence="6" type="ORF">OHK93_008076</name>
</gene>
<dbReference type="InterPro" id="IPR022812">
    <property type="entry name" value="Dynamin"/>
</dbReference>
<dbReference type="Pfam" id="PF00350">
    <property type="entry name" value="Dynamin_N"/>
    <property type="match status" value="1"/>
</dbReference>
<reference evidence="6" key="1">
    <citation type="journal article" date="2023" name="Genome Biol. Evol.">
        <title>First Whole Genome Sequence and Flow Cytometry Genome Size Data for the Lichen-Forming Fungus Ramalina farinacea (Ascomycota).</title>
        <authorList>
            <person name="Llewellyn T."/>
            <person name="Mian S."/>
            <person name="Hill R."/>
            <person name="Leitch I.J."/>
            <person name="Gaya E."/>
        </authorList>
    </citation>
    <scope>NUCLEOTIDE SEQUENCE</scope>
    <source>
        <strain evidence="6">LIQ254RAFAR</strain>
    </source>
</reference>
<dbReference type="InterPro" id="IPR000375">
    <property type="entry name" value="Dynamin_stalk"/>
</dbReference>
<dbReference type="PRINTS" id="PR00195">
    <property type="entry name" value="DYNAMIN"/>
</dbReference>
<evidence type="ECO:0000256" key="3">
    <source>
        <dbReference type="SAM" id="MobiDB-lite"/>
    </source>
</evidence>
<evidence type="ECO:0000259" key="4">
    <source>
        <dbReference type="PROSITE" id="PS51388"/>
    </source>
</evidence>
<dbReference type="GO" id="GO:0006897">
    <property type="term" value="P:endocytosis"/>
    <property type="evidence" value="ECO:0007669"/>
    <property type="project" value="TreeGrafter"/>
</dbReference>
<dbReference type="EMBL" id="JAPUFD010000008">
    <property type="protein sequence ID" value="MDI1488800.1"/>
    <property type="molecule type" value="Genomic_DNA"/>
</dbReference>
<evidence type="ECO:0000313" key="6">
    <source>
        <dbReference type="EMBL" id="MDI1488800.1"/>
    </source>
</evidence>
<accession>A0AA43QLR5</accession>
<comment type="caution">
    <text evidence="6">The sequence shown here is derived from an EMBL/GenBank/DDBJ whole genome shotgun (WGS) entry which is preliminary data.</text>
</comment>
<feature type="compositionally biased region" description="Polar residues" evidence="3">
    <location>
        <begin position="757"/>
        <end position="770"/>
    </location>
</feature>
<dbReference type="GO" id="GO:0048312">
    <property type="term" value="P:intracellular distribution of mitochondria"/>
    <property type="evidence" value="ECO:0007669"/>
    <property type="project" value="TreeGrafter"/>
</dbReference>
<dbReference type="InterPro" id="IPR027417">
    <property type="entry name" value="P-loop_NTPase"/>
</dbReference>
<dbReference type="GO" id="GO:0005874">
    <property type="term" value="C:microtubule"/>
    <property type="evidence" value="ECO:0007669"/>
    <property type="project" value="TreeGrafter"/>
</dbReference>
<dbReference type="Proteomes" id="UP001161017">
    <property type="component" value="Unassembled WGS sequence"/>
</dbReference>
<dbReference type="Gene3D" id="1.20.120.1240">
    <property type="entry name" value="Dynamin, middle domain"/>
    <property type="match status" value="1"/>
</dbReference>
<dbReference type="AlphaFoldDB" id="A0AA43QLR5"/>
<keyword evidence="7" id="KW-1185">Reference proteome</keyword>
<dbReference type="GO" id="GO:0016020">
    <property type="term" value="C:membrane"/>
    <property type="evidence" value="ECO:0007669"/>
    <property type="project" value="TreeGrafter"/>
</dbReference>
<evidence type="ECO:0000256" key="2">
    <source>
        <dbReference type="ARBA" id="ARBA00023134"/>
    </source>
</evidence>
<dbReference type="GO" id="GO:0008017">
    <property type="term" value="F:microtubule binding"/>
    <property type="evidence" value="ECO:0007669"/>
    <property type="project" value="TreeGrafter"/>
</dbReference>
<protein>
    <submittedName>
        <fullName evidence="6">Uncharacterized protein</fullName>
    </submittedName>
</protein>
<evidence type="ECO:0000313" key="7">
    <source>
        <dbReference type="Proteomes" id="UP001161017"/>
    </source>
</evidence>
<dbReference type="GO" id="GO:0003924">
    <property type="term" value="F:GTPase activity"/>
    <property type="evidence" value="ECO:0007669"/>
    <property type="project" value="InterPro"/>
</dbReference>
<dbReference type="PANTHER" id="PTHR11566:SF149">
    <property type="entry name" value="GTPASE, PUTATIVE (AFU_ORTHOLOGUE AFUA_6G11890)-RELATED"/>
    <property type="match status" value="1"/>
</dbReference>
<dbReference type="InterPro" id="IPR045063">
    <property type="entry name" value="Dynamin_N"/>
</dbReference>
<dbReference type="InterPro" id="IPR030381">
    <property type="entry name" value="G_DYNAMIN_dom"/>
</dbReference>
<feature type="domain" description="GED" evidence="4">
    <location>
        <begin position="606"/>
        <end position="697"/>
    </location>
</feature>
<dbReference type="GO" id="GO:0005525">
    <property type="term" value="F:GTP binding"/>
    <property type="evidence" value="ECO:0007669"/>
    <property type="project" value="InterPro"/>
</dbReference>
<sequence>MQTASIAESLGSHKQLALLNDIDKLRSHGISQFVNLPQLVVCGDQSSGKSSVLEAISGLQFPAKDNLCTRFATEVILRHAPEARVAVKIVAGPERSKDEQTKLENFRRDLSDLGDFPALIDEAKCSMGVADGSSAFSADVLRLEVSGPKQPHLTIVDLPGLIHSENKAQTATDVQTVQSMVHGYMTNQRSIVLAVISAKNDYANQIVLSMTRKVDPHGTRTMGVITKPDTLSAGSESELAYLNLARNLDVNFRLGWHVVKNRSYEARKSSSAERDETERSFLSQGVWQDLPRQSVGIYALRDKLSQVLLNHIRAELPRLVDDIRGKLDDCKSALDRLGPTRDSFDQQQLFLLQISQEFQAVSKAALDGSYGHGFFGDPRNSEGYTKRLRAVVQNLNKDFAETVRLEGQKRRIVDHHNDILHSRSDRITVTRADFIDEIKELLGFTRGRELPGMFNPLIVGDLFFEQSQPWEQLARQHLKDTWQATRSFLELLISHLADEKTSEALLGHVIDPVMDQKLSKMNDKLSELLTPYRKGHPITYNHYFTETIQKVKEERREAEVARRLRTFLGRKENAAVESVKVKNAKVPDLLSALASSNEADMDRYACSEILDCMEAFYKVAMKTFVDNVAVFAVESCLLSDLSGVFSPSSALQMDQQTICQIASESQSDHLLREQNQKRRLVLEVGLDICNAHVERRQLSNLLLSMNRGLPESLNISSDLDMVPSSDDSDGPQPIEEPPSAKEVQHVKGPYSFGKPTDSWSHWQSGYNGEPSSPIVPFTIEEEVSVPTLTPKKDKKGTKKAKKSMA</sequence>
<evidence type="ECO:0000256" key="1">
    <source>
        <dbReference type="ARBA" id="ARBA00022741"/>
    </source>
</evidence>
<dbReference type="SUPFAM" id="SSF52540">
    <property type="entry name" value="P-loop containing nucleoside triphosphate hydrolases"/>
    <property type="match status" value="1"/>
</dbReference>
<proteinExistence type="predicted"/>
<dbReference type="PROSITE" id="PS51388">
    <property type="entry name" value="GED"/>
    <property type="match status" value="1"/>
</dbReference>
<keyword evidence="2" id="KW-0342">GTP-binding</keyword>
<dbReference type="CDD" id="cd08771">
    <property type="entry name" value="DLP_1"/>
    <property type="match status" value="1"/>
</dbReference>
<name>A0AA43QLR5_9LECA</name>
<evidence type="ECO:0000259" key="5">
    <source>
        <dbReference type="PROSITE" id="PS51718"/>
    </source>
</evidence>
<feature type="domain" description="Dynamin-type G" evidence="5">
    <location>
        <begin position="33"/>
        <end position="317"/>
    </location>
</feature>
<dbReference type="GO" id="GO:0000266">
    <property type="term" value="P:mitochondrial fission"/>
    <property type="evidence" value="ECO:0007669"/>
    <property type="project" value="TreeGrafter"/>
</dbReference>
<dbReference type="PROSITE" id="PS51718">
    <property type="entry name" value="G_DYNAMIN_2"/>
    <property type="match status" value="1"/>
</dbReference>
<dbReference type="GO" id="GO:0016559">
    <property type="term" value="P:peroxisome fission"/>
    <property type="evidence" value="ECO:0007669"/>
    <property type="project" value="TreeGrafter"/>
</dbReference>
<keyword evidence="1" id="KW-0547">Nucleotide-binding</keyword>
<dbReference type="Pfam" id="PF01031">
    <property type="entry name" value="Dynamin_M"/>
    <property type="match status" value="1"/>
</dbReference>
<dbReference type="InterPro" id="IPR001401">
    <property type="entry name" value="Dynamin_GTPase"/>
</dbReference>
<feature type="region of interest" description="Disordered" evidence="3">
    <location>
        <begin position="714"/>
        <end position="805"/>
    </location>
</feature>
<dbReference type="Gene3D" id="3.40.50.300">
    <property type="entry name" value="P-loop containing nucleotide triphosphate hydrolases"/>
    <property type="match status" value="1"/>
</dbReference>
<dbReference type="SMART" id="SM00053">
    <property type="entry name" value="DYNc"/>
    <property type="match status" value="1"/>
</dbReference>